<dbReference type="PANTHER" id="PTHR11086:SF18">
    <property type="entry name" value="DEOXYCYTIDYLATE DEAMINASE"/>
    <property type="match status" value="1"/>
</dbReference>
<dbReference type="EC" id="3.5.4.12" evidence="7"/>
<protein>
    <recommendedName>
        <fullName evidence="8">dCMP deaminase</fullName>
        <ecNumber evidence="7">3.5.4.12</ecNumber>
    </recommendedName>
    <alternativeName>
        <fullName evidence="8">dCMP deaminase</fullName>
    </alternativeName>
</protein>
<dbReference type="InterPro" id="IPR015517">
    <property type="entry name" value="dCMP_deaminase-rel"/>
</dbReference>
<accession>A0A3Q4H0M9</accession>
<evidence type="ECO:0000313" key="11">
    <source>
        <dbReference type="Proteomes" id="UP000261580"/>
    </source>
</evidence>
<evidence type="ECO:0000256" key="7">
    <source>
        <dbReference type="ARBA" id="ARBA00038938"/>
    </source>
</evidence>
<evidence type="ECO:0000256" key="6">
    <source>
        <dbReference type="ARBA" id="ARBA00022833"/>
    </source>
</evidence>
<keyword evidence="4" id="KW-0545">Nucleotide biosynthesis</keyword>
<evidence type="ECO:0000256" key="8">
    <source>
        <dbReference type="ARBA" id="ARBA00041763"/>
    </source>
</evidence>
<dbReference type="GO" id="GO:0008270">
    <property type="term" value="F:zinc ion binding"/>
    <property type="evidence" value="ECO:0007669"/>
    <property type="project" value="InterPro"/>
</dbReference>
<dbReference type="GO" id="GO:0009165">
    <property type="term" value="P:nucleotide biosynthetic process"/>
    <property type="evidence" value="ECO:0007669"/>
    <property type="project" value="UniProtKB-KW"/>
</dbReference>
<dbReference type="PROSITE" id="PS00903">
    <property type="entry name" value="CYT_DCMP_DEAMINASES_1"/>
    <property type="match status" value="1"/>
</dbReference>
<comment type="similarity">
    <text evidence="2">Belongs to the cytidine and deoxycytidylate deaminase family.</text>
</comment>
<dbReference type="Ensembl" id="ENSNBRT00000013720.1">
    <property type="protein sequence ID" value="ENSNBRP00000013348.1"/>
    <property type="gene ID" value="ENSNBRG00000010350.1"/>
</dbReference>
<dbReference type="AlphaFoldDB" id="A0A3Q4H0M9"/>
<dbReference type="CDD" id="cd01286">
    <property type="entry name" value="deoxycytidylate_deaminase"/>
    <property type="match status" value="1"/>
</dbReference>
<keyword evidence="11" id="KW-1185">Reference proteome</keyword>
<feature type="domain" description="CMP/dCMP-type deaminase" evidence="9">
    <location>
        <begin position="11"/>
        <end position="143"/>
    </location>
</feature>
<proteinExistence type="inferred from homology"/>
<keyword evidence="5" id="KW-0378">Hydrolase</keyword>
<evidence type="ECO:0000313" key="10">
    <source>
        <dbReference type="Ensembl" id="ENSNBRP00000013348.1"/>
    </source>
</evidence>
<name>A0A3Q4H0M9_NEOBR</name>
<dbReference type="InterPro" id="IPR016192">
    <property type="entry name" value="APOBEC/CMP_deaminase_Zn-bd"/>
</dbReference>
<dbReference type="Pfam" id="PF00383">
    <property type="entry name" value="dCMP_cyt_deam_1"/>
    <property type="match status" value="1"/>
</dbReference>
<evidence type="ECO:0000256" key="1">
    <source>
        <dbReference type="ARBA" id="ARBA00001947"/>
    </source>
</evidence>
<dbReference type="GO" id="GO:0005737">
    <property type="term" value="C:cytoplasm"/>
    <property type="evidence" value="ECO:0007669"/>
    <property type="project" value="TreeGrafter"/>
</dbReference>
<organism evidence="10 11">
    <name type="scientific">Neolamprologus brichardi</name>
    <name type="common">Fairy cichlid</name>
    <name type="synonym">Lamprologus brichardi</name>
    <dbReference type="NCBI Taxonomy" id="32507"/>
    <lineage>
        <taxon>Eukaryota</taxon>
        <taxon>Metazoa</taxon>
        <taxon>Chordata</taxon>
        <taxon>Craniata</taxon>
        <taxon>Vertebrata</taxon>
        <taxon>Euteleostomi</taxon>
        <taxon>Actinopterygii</taxon>
        <taxon>Neopterygii</taxon>
        <taxon>Teleostei</taxon>
        <taxon>Neoteleostei</taxon>
        <taxon>Acanthomorphata</taxon>
        <taxon>Ovalentaria</taxon>
        <taxon>Cichlomorphae</taxon>
        <taxon>Cichliformes</taxon>
        <taxon>Cichlidae</taxon>
        <taxon>African cichlids</taxon>
        <taxon>Pseudocrenilabrinae</taxon>
        <taxon>Lamprologini</taxon>
        <taxon>Neolamprologus</taxon>
    </lineage>
</organism>
<sequence length="153" mass="17052">MSFFPCQDFLIDADYFMAVAVLSAKRSADPNTQVGACLVNQDKKIVGTGHNCMPNGCKDKLPWNREGDELDTKYMYVCHAELNALMNASNVDVKGCTMYVTLFPCNECTKLIIQAGGSCLNVCFLCFHRRFVHKMPQIVIDLPFIETPGNENA</sequence>
<dbReference type="InterPro" id="IPR016193">
    <property type="entry name" value="Cytidine_deaminase-like"/>
</dbReference>
<dbReference type="PANTHER" id="PTHR11086">
    <property type="entry name" value="DEOXYCYTIDYLATE DEAMINASE-RELATED"/>
    <property type="match status" value="1"/>
</dbReference>
<reference evidence="10" key="1">
    <citation type="submission" date="2025-08" db="UniProtKB">
        <authorList>
            <consortium name="Ensembl"/>
        </authorList>
    </citation>
    <scope>IDENTIFICATION</scope>
</reference>
<dbReference type="SUPFAM" id="SSF53927">
    <property type="entry name" value="Cytidine deaminase-like"/>
    <property type="match status" value="1"/>
</dbReference>
<dbReference type="STRING" id="32507.ENSNBRP00000013348"/>
<dbReference type="PROSITE" id="PS51747">
    <property type="entry name" value="CYT_DCMP_DEAMINASES_2"/>
    <property type="match status" value="1"/>
</dbReference>
<dbReference type="InterPro" id="IPR035105">
    <property type="entry name" value="Deoxycytidylate_deaminase_dom"/>
</dbReference>
<dbReference type="Proteomes" id="UP000261580">
    <property type="component" value="Unassembled WGS sequence"/>
</dbReference>
<dbReference type="GO" id="GO:0004132">
    <property type="term" value="F:dCMP deaminase activity"/>
    <property type="evidence" value="ECO:0007669"/>
    <property type="project" value="UniProtKB-EC"/>
</dbReference>
<dbReference type="Gene3D" id="3.40.140.10">
    <property type="entry name" value="Cytidine Deaminase, domain 2"/>
    <property type="match status" value="1"/>
</dbReference>
<keyword evidence="6" id="KW-0862">Zinc</keyword>
<dbReference type="GeneTree" id="ENSGT00940000153676"/>
<evidence type="ECO:0000256" key="3">
    <source>
        <dbReference type="ARBA" id="ARBA00022723"/>
    </source>
</evidence>
<reference evidence="10" key="2">
    <citation type="submission" date="2025-09" db="UniProtKB">
        <authorList>
            <consortium name="Ensembl"/>
        </authorList>
    </citation>
    <scope>IDENTIFICATION</scope>
</reference>
<evidence type="ECO:0000256" key="4">
    <source>
        <dbReference type="ARBA" id="ARBA00022727"/>
    </source>
</evidence>
<evidence type="ECO:0000256" key="2">
    <source>
        <dbReference type="ARBA" id="ARBA00006576"/>
    </source>
</evidence>
<keyword evidence="3" id="KW-0479">Metal-binding</keyword>
<dbReference type="OMA" id="WNRTAAN"/>
<dbReference type="InterPro" id="IPR002125">
    <property type="entry name" value="CMP_dCMP_dom"/>
</dbReference>
<comment type="cofactor">
    <cofactor evidence="1">
        <name>Zn(2+)</name>
        <dbReference type="ChEBI" id="CHEBI:29105"/>
    </cofactor>
</comment>
<evidence type="ECO:0000256" key="5">
    <source>
        <dbReference type="ARBA" id="ARBA00022801"/>
    </source>
</evidence>
<evidence type="ECO:0000259" key="9">
    <source>
        <dbReference type="PROSITE" id="PS51747"/>
    </source>
</evidence>